<organism evidence="2 3">
    <name type="scientific">Penicillium expansum</name>
    <name type="common">Blue mold rot fungus</name>
    <dbReference type="NCBI Taxonomy" id="27334"/>
    <lineage>
        <taxon>Eukaryota</taxon>
        <taxon>Fungi</taxon>
        <taxon>Dikarya</taxon>
        <taxon>Ascomycota</taxon>
        <taxon>Pezizomycotina</taxon>
        <taxon>Eurotiomycetes</taxon>
        <taxon>Eurotiomycetidae</taxon>
        <taxon>Eurotiales</taxon>
        <taxon>Aspergillaceae</taxon>
        <taxon>Penicillium</taxon>
    </lineage>
</organism>
<dbReference type="PhylomeDB" id="A0A0A2JVL8"/>
<dbReference type="GeneID" id="27680187"/>
<comment type="caution">
    <text evidence="2">The sequence shown here is derived from an EMBL/GenBank/DDBJ whole genome shotgun (WGS) entry which is preliminary data.</text>
</comment>
<dbReference type="AlphaFoldDB" id="A0A0A2JVL8"/>
<feature type="region of interest" description="Disordered" evidence="1">
    <location>
        <begin position="106"/>
        <end position="128"/>
    </location>
</feature>
<dbReference type="Proteomes" id="UP000030143">
    <property type="component" value="Unassembled WGS sequence"/>
</dbReference>
<evidence type="ECO:0000313" key="3">
    <source>
        <dbReference type="Proteomes" id="UP000030143"/>
    </source>
</evidence>
<gene>
    <name evidence="2" type="ORF">PEX2_074970</name>
</gene>
<dbReference type="VEuPathDB" id="FungiDB:PEXP_082710"/>
<dbReference type="OrthoDB" id="4368793at2759"/>
<protein>
    <submittedName>
        <fullName evidence="2">Uncharacterized protein</fullName>
    </submittedName>
</protein>
<evidence type="ECO:0000313" key="2">
    <source>
        <dbReference type="EMBL" id="KGO59517.1"/>
    </source>
</evidence>
<dbReference type="RefSeq" id="XP_016600687.1">
    <property type="nucleotide sequence ID" value="XM_016744767.1"/>
</dbReference>
<evidence type="ECO:0000256" key="1">
    <source>
        <dbReference type="SAM" id="MobiDB-lite"/>
    </source>
</evidence>
<accession>A0A0A2JVL8</accession>
<name>A0A0A2JVL8_PENEN</name>
<keyword evidence="3" id="KW-1185">Reference proteome</keyword>
<sequence>MSQPIGPVFLHSCAAYGRYLQKGAAGELSLPPYEQAIDGSIIVRYGEVFCRIPGCEYGHIPISNTRALRNHLRNHGAMVARNPSGRISQGVQDAAVAWFQALFPENEPRDEGAHQDNEGEGQHNEGEK</sequence>
<proteinExistence type="predicted"/>
<dbReference type="HOGENOM" id="CLU_142992_0_0_1"/>
<dbReference type="EMBL" id="JQFZ01000094">
    <property type="protein sequence ID" value="KGO59517.1"/>
    <property type="molecule type" value="Genomic_DNA"/>
</dbReference>
<reference evidence="2 3" key="1">
    <citation type="journal article" date="2015" name="Mol. Plant Microbe Interact.">
        <title>Genome, transcriptome, and functional analyses of Penicillium expansum provide new insights into secondary metabolism and pathogenicity.</title>
        <authorList>
            <person name="Ballester A.R."/>
            <person name="Marcet-Houben M."/>
            <person name="Levin E."/>
            <person name="Sela N."/>
            <person name="Selma-Lazaro C."/>
            <person name="Carmona L."/>
            <person name="Wisniewski M."/>
            <person name="Droby S."/>
            <person name="Gonzalez-Candelas L."/>
            <person name="Gabaldon T."/>
        </authorList>
    </citation>
    <scope>NUCLEOTIDE SEQUENCE [LARGE SCALE GENOMIC DNA]</scope>
    <source>
        <strain evidence="2 3">MD-8</strain>
    </source>
</reference>